<sequence length="213" mass="22100">MTNPHCGGRRRGRQTAESTGQGGGAGSVSLTNGGGGGAAARRKLVSVASASSASLGRRLEAIVEPDSLGRCSEGSSSSSFRRKVVRLRSVGCGSLSFSGDFLELLSTGFSDCALRRVESHREPKPKSSVGALAHLGGSHFVASNDDDNEYESTQQHRIKCTGFFGGLGVVPPPTSSSYWLFVPLRTLSSPATASSCFGFSMPARLAGVGKRQS</sequence>
<organism evidence="2">
    <name type="scientific">Oryza meridionalis</name>
    <dbReference type="NCBI Taxonomy" id="40149"/>
    <lineage>
        <taxon>Eukaryota</taxon>
        <taxon>Viridiplantae</taxon>
        <taxon>Streptophyta</taxon>
        <taxon>Embryophyta</taxon>
        <taxon>Tracheophyta</taxon>
        <taxon>Spermatophyta</taxon>
        <taxon>Magnoliopsida</taxon>
        <taxon>Liliopsida</taxon>
        <taxon>Poales</taxon>
        <taxon>Poaceae</taxon>
        <taxon>BOP clade</taxon>
        <taxon>Oryzoideae</taxon>
        <taxon>Oryzeae</taxon>
        <taxon>Oryzinae</taxon>
        <taxon>Oryza</taxon>
    </lineage>
</organism>
<feature type="compositionally biased region" description="Gly residues" evidence="1">
    <location>
        <begin position="20"/>
        <end position="38"/>
    </location>
</feature>
<protein>
    <submittedName>
        <fullName evidence="2">Uncharacterized protein</fullName>
    </submittedName>
</protein>
<dbReference type="PANTHER" id="PTHR34460">
    <property type="entry name" value="VITELLOGENIN-LIKE PROTEIN"/>
    <property type="match status" value="1"/>
</dbReference>
<dbReference type="AlphaFoldDB" id="A0A0E0ERZ7"/>
<evidence type="ECO:0000313" key="2">
    <source>
        <dbReference type="EnsemblPlants" id="OMERI09G07480.1"/>
    </source>
</evidence>
<dbReference type="Gramene" id="OMERI09G07480.1">
    <property type="protein sequence ID" value="OMERI09G07480.1"/>
    <property type="gene ID" value="OMERI09G07480"/>
</dbReference>
<reference evidence="2" key="1">
    <citation type="submission" date="2015-04" db="UniProtKB">
        <authorList>
            <consortium name="EnsemblPlants"/>
        </authorList>
    </citation>
    <scope>IDENTIFICATION</scope>
</reference>
<dbReference type="PANTHER" id="PTHR34460:SF2">
    <property type="entry name" value="OS04G0405500 PROTEIN"/>
    <property type="match status" value="1"/>
</dbReference>
<keyword evidence="3" id="KW-1185">Reference proteome</keyword>
<reference evidence="2" key="2">
    <citation type="submission" date="2018-05" db="EMBL/GenBank/DDBJ databases">
        <title>OmerRS3 (Oryza meridionalis Reference Sequence Version 3).</title>
        <authorList>
            <person name="Zhang J."/>
            <person name="Kudrna D."/>
            <person name="Lee S."/>
            <person name="Talag J."/>
            <person name="Welchert J."/>
            <person name="Wing R.A."/>
        </authorList>
    </citation>
    <scope>NUCLEOTIDE SEQUENCE [LARGE SCALE GENOMIC DNA]</scope>
    <source>
        <strain evidence="2">cv. OR44</strain>
    </source>
</reference>
<feature type="region of interest" description="Disordered" evidence="1">
    <location>
        <begin position="1"/>
        <end position="38"/>
    </location>
</feature>
<dbReference type="HOGENOM" id="CLU_1296162_0_0_1"/>
<dbReference type="EnsemblPlants" id="OMERI09G07480.1">
    <property type="protein sequence ID" value="OMERI09G07480.1"/>
    <property type="gene ID" value="OMERI09G07480"/>
</dbReference>
<dbReference type="eggNOG" id="ENOG502QT8F">
    <property type="taxonomic scope" value="Eukaryota"/>
</dbReference>
<evidence type="ECO:0000256" key="1">
    <source>
        <dbReference type="SAM" id="MobiDB-lite"/>
    </source>
</evidence>
<dbReference type="Proteomes" id="UP000008021">
    <property type="component" value="Chromosome 9"/>
</dbReference>
<accession>A0A0E0ERZ7</accession>
<name>A0A0E0ERZ7_9ORYZ</name>
<proteinExistence type="predicted"/>
<dbReference type="STRING" id="40149.A0A0E0ERZ7"/>
<evidence type="ECO:0000313" key="3">
    <source>
        <dbReference type="Proteomes" id="UP000008021"/>
    </source>
</evidence>